<dbReference type="EMBL" id="JBFTWV010000223">
    <property type="protein sequence ID" value="KAL2783634.1"/>
    <property type="molecule type" value="Genomic_DNA"/>
</dbReference>
<reference evidence="2 3" key="1">
    <citation type="submission" date="2024-07" db="EMBL/GenBank/DDBJ databases">
        <title>Section-level genome sequencing and comparative genomics of Aspergillus sections Usti and Cavernicolus.</title>
        <authorList>
            <consortium name="Lawrence Berkeley National Laboratory"/>
            <person name="Nybo J.L."/>
            <person name="Vesth T.C."/>
            <person name="Theobald S."/>
            <person name="Frisvad J.C."/>
            <person name="Larsen T.O."/>
            <person name="Kjaerboelling I."/>
            <person name="Rothschild-Mancinelli K."/>
            <person name="Lyhne E.K."/>
            <person name="Kogle M.E."/>
            <person name="Barry K."/>
            <person name="Clum A."/>
            <person name="Na H."/>
            <person name="Ledsgaard L."/>
            <person name="Lin J."/>
            <person name="Lipzen A."/>
            <person name="Kuo A."/>
            <person name="Riley R."/>
            <person name="Mondo S."/>
            <person name="Labutti K."/>
            <person name="Haridas S."/>
            <person name="Pangalinan J."/>
            <person name="Salamov A.A."/>
            <person name="Simmons B.A."/>
            <person name="Magnuson J.K."/>
            <person name="Chen J."/>
            <person name="Drula E."/>
            <person name="Henrissat B."/>
            <person name="Wiebenga A."/>
            <person name="Lubbers R.J."/>
            <person name="Gomes A.C."/>
            <person name="Makela M.R."/>
            <person name="Stajich J."/>
            <person name="Grigoriev I.V."/>
            <person name="Mortensen U.H."/>
            <person name="De Vries R.P."/>
            <person name="Baker S.E."/>
            <person name="Andersen M.R."/>
        </authorList>
    </citation>
    <scope>NUCLEOTIDE SEQUENCE [LARGE SCALE GENOMIC DNA]</scope>
    <source>
        <strain evidence="2 3">CBS 209.92</strain>
    </source>
</reference>
<protein>
    <recommendedName>
        <fullName evidence="4">Prion-inhibition and propagation HeLo domain-containing protein</fullName>
    </recommendedName>
</protein>
<dbReference type="Proteomes" id="UP001610563">
    <property type="component" value="Unassembled WGS sequence"/>
</dbReference>
<evidence type="ECO:0000313" key="3">
    <source>
        <dbReference type="Proteomes" id="UP001610563"/>
    </source>
</evidence>
<sequence length="154" mass="17767">MATILEHSNRSLVLFQKIVSSEGLSRYENEVSLETWKDEISRLQRWIWNTSFVGDRLMHSSLLSSQIIKLLERFQELLEDLENLLKEENSVYDGEHGKPLEESEDDISDSAEIQSIHRMLRETIGYLNKMSAAVQRKSYDDEVAGTPLCESVSM</sequence>
<keyword evidence="1" id="KW-0175">Coiled coil</keyword>
<comment type="caution">
    <text evidence="2">The sequence shown here is derived from an EMBL/GenBank/DDBJ whole genome shotgun (WGS) entry which is preliminary data.</text>
</comment>
<name>A0ABR4FK97_9EURO</name>
<proteinExistence type="predicted"/>
<keyword evidence="3" id="KW-1185">Reference proteome</keyword>
<evidence type="ECO:0008006" key="4">
    <source>
        <dbReference type="Google" id="ProtNLM"/>
    </source>
</evidence>
<organism evidence="2 3">
    <name type="scientific">Aspergillus keveii</name>
    <dbReference type="NCBI Taxonomy" id="714993"/>
    <lineage>
        <taxon>Eukaryota</taxon>
        <taxon>Fungi</taxon>
        <taxon>Dikarya</taxon>
        <taxon>Ascomycota</taxon>
        <taxon>Pezizomycotina</taxon>
        <taxon>Eurotiomycetes</taxon>
        <taxon>Eurotiomycetidae</taxon>
        <taxon>Eurotiales</taxon>
        <taxon>Aspergillaceae</taxon>
        <taxon>Aspergillus</taxon>
        <taxon>Aspergillus subgen. Nidulantes</taxon>
    </lineage>
</organism>
<feature type="coiled-coil region" evidence="1">
    <location>
        <begin position="64"/>
        <end position="91"/>
    </location>
</feature>
<gene>
    <name evidence="2" type="ORF">BJX66DRAFT_119549</name>
</gene>
<evidence type="ECO:0000256" key="1">
    <source>
        <dbReference type="SAM" id="Coils"/>
    </source>
</evidence>
<accession>A0ABR4FK97</accession>
<evidence type="ECO:0000313" key="2">
    <source>
        <dbReference type="EMBL" id="KAL2783634.1"/>
    </source>
</evidence>